<keyword evidence="2" id="KW-0732">Signal</keyword>
<sequence>MLASFSRLIVATSIVLSTAQAHVLPRNQTADSSSESLDRRALSLESSSNQACPGYSFGIIDAAFQTGLGGEGYAIVDNKCNQMIGMVTPNPCIEKIFACSPSPIKLTHLYYHGKDMACDENDKMGNCRGLPVQFCCGKESTSNDDSSDLKDSQEDSNTS</sequence>
<evidence type="ECO:0000313" key="3">
    <source>
        <dbReference type="EMBL" id="THU89054.1"/>
    </source>
</evidence>
<evidence type="ECO:0008006" key="5">
    <source>
        <dbReference type="Google" id="ProtNLM"/>
    </source>
</evidence>
<accession>A0A4S8LJ14</accession>
<gene>
    <name evidence="3" type="ORF">K435DRAFT_300718</name>
</gene>
<keyword evidence="4" id="KW-1185">Reference proteome</keyword>
<dbReference type="AlphaFoldDB" id="A0A4S8LJ14"/>
<name>A0A4S8LJ14_DENBC</name>
<organism evidence="3 4">
    <name type="scientific">Dendrothele bispora (strain CBS 962.96)</name>
    <dbReference type="NCBI Taxonomy" id="1314807"/>
    <lineage>
        <taxon>Eukaryota</taxon>
        <taxon>Fungi</taxon>
        <taxon>Dikarya</taxon>
        <taxon>Basidiomycota</taxon>
        <taxon>Agaricomycotina</taxon>
        <taxon>Agaricomycetes</taxon>
        <taxon>Agaricomycetidae</taxon>
        <taxon>Agaricales</taxon>
        <taxon>Agaricales incertae sedis</taxon>
        <taxon>Dendrothele</taxon>
    </lineage>
</organism>
<dbReference type="EMBL" id="ML179384">
    <property type="protein sequence ID" value="THU89054.1"/>
    <property type="molecule type" value="Genomic_DNA"/>
</dbReference>
<dbReference type="Proteomes" id="UP000297245">
    <property type="component" value="Unassembled WGS sequence"/>
</dbReference>
<proteinExistence type="predicted"/>
<feature type="chain" id="PRO_5020784912" description="Hydrophobin" evidence="2">
    <location>
        <begin position="22"/>
        <end position="159"/>
    </location>
</feature>
<feature type="signal peptide" evidence="2">
    <location>
        <begin position="1"/>
        <end position="21"/>
    </location>
</feature>
<evidence type="ECO:0000256" key="1">
    <source>
        <dbReference type="SAM" id="MobiDB-lite"/>
    </source>
</evidence>
<reference evidence="3 4" key="1">
    <citation type="journal article" date="2019" name="Nat. Ecol. Evol.">
        <title>Megaphylogeny resolves global patterns of mushroom evolution.</title>
        <authorList>
            <person name="Varga T."/>
            <person name="Krizsan K."/>
            <person name="Foldi C."/>
            <person name="Dima B."/>
            <person name="Sanchez-Garcia M."/>
            <person name="Sanchez-Ramirez S."/>
            <person name="Szollosi G.J."/>
            <person name="Szarkandi J.G."/>
            <person name="Papp V."/>
            <person name="Albert L."/>
            <person name="Andreopoulos W."/>
            <person name="Angelini C."/>
            <person name="Antonin V."/>
            <person name="Barry K.W."/>
            <person name="Bougher N.L."/>
            <person name="Buchanan P."/>
            <person name="Buyck B."/>
            <person name="Bense V."/>
            <person name="Catcheside P."/>
            <person name="Chovatia M."/>
            <person name="Cooper J."/>
            <person name="Damon W."/>
            <person name="Desjardin D."/>
            <person name="Finy P."/>
            <person name="Geml J."/>
            <person name="Haridas S."/>
            <person name="Hughes K."/>
            <person name="Justo A."/>
            <person name="Karasinski D."/>
            <person name="Kautmanova I."/>
            <person name="Kiss B."/>
            <person name="Kocsube S."/>
            <person name="Kotiranta H."/>
            <person name="LaButti K.M."/>
            <person name="Lechner B.E."/>
            <person name="Liimatainen K."/>
            <person name="Lipzen A."/>
            <person name="Lukacs Z."/>
            <person name="Mihaltcheva S."/>
            <person name="Morgado L.N."/>
            <person name="Niskanen T."/>
            <person name="Noordeloos M.E."/>
            <person name="Ohm R.A."/>
            <person name="Ortiz-Santana B."/>
            <person name="Ovrebo C."/>
            <person name="Racz N."/>
            <person name="Riley R."/>
            <person name="Savchenko A."/>
            <person name="Shiryaev A."/>
            <person name="Soop K."/>
            <person name="Spirin V."/>
            <person name="Szebenyi C."/>
            <person name="Tomsovsky M."/>
            <person name="Tulloss R.E."/>
            <person name="Uehling J."/>
            <person name="Grigoriev I.V."/>
            <person name="Vagvolgyi C."/>
            <person name="Papp T."/>
            <person name="Martin F.M."/>
            <person name="Miettinen O."/>
            <person name="Hibbett D.S."/>
            <person name="Nagy L.G."/>
        </authorList>
    </citation>
    <scope>NUCLEOTIDE SEQUENCE [LARGE SCALE GENOMIC DNA]</scope>
    <source>
        <strain evidence="3 4">CBS 962.96</strain>
    </source>
</reference>
<evidence type="ECO:0000313" key="4">
    <source>
        <dbReference type="Proteomes" id="UP000297245"/>
    </source>
</evidence>
<evidence type="ECO:0000256" key="2">
    <source>
        <dbReference type="SAM" id="SignalP"/>
    </source>
</evidence>
<dbReference type="OrthoDB" id="5348716at2759"/>
<feature type="region of interest" description="Disordered" evidence="1">
    <location>
        <begin position="139"/>
        <end position="159"/>
    </location>
</feature>
<protein>
    <recommendedName>
        <fullName evidence="5">Hydrophobin</fullName>
    </recommendedName>
</protein>